<proteinExistence type="predicted"/>
<name>A0AB39V4L1_9FUSO</name>
<protein>
    <recommendedName>
        <fullName evidence="2">Aminoglycoside phosphotransferase domain-containing protein</fullName>
    </recommendedName>
</protein>
<dbReference type="KEGG" id="lala:AB8B28_11590"/>
<gene>
    <name evidence="1" type="ORF">AB8B28_11590</name>
</gene>
<dbReference type="InterPro" id="IPR011009">
    <property type="entry name" value="Kinase-like_dom_sf"/>
</dbReference>
<evidence type="ECO:0000313" key="1">
    <source>
        <dbReference type="EMBL" id="XDU62247.1"/>
    </source>
</evidence>
<evidence type="ECO:0008006" key="2">
    <source>
        <dbReference type="Google" id="ProtNLM"/>
    </source>
</evidence>
<dbReference type="AlphaFoldDB" id="A0AB39V4L1"/>
<dbReference type="EMBL" id="CP165647">
    <property type="protein sequence ID" value="XDU62247.1"/>
    <property type="molecule type" value="Genomic_DNA"/>
</dbReference>
<sequence>MQESKNLNIDNEKNFFYKTYEYKNEKALKIFLRLTREKGKNSFEVAKYLKKDFPELNFMKIVEYKVLKYTPFYIKIETVSENINKTFNGNFVSYYNYLVEKNDFELSYKTVDLWLNFEENFFEKGYYHMDFSLGNFFIDKESERIAFIDFDDIVRKPPFFRKRVFLTKSIRSFEGSMKFFLSVKNFSREENKKIIDKLEEIKKRYNVVSRKKDIKKTEQILNRK</sequence>
<organism evidence="1">
    <name type="scientific">Leptotrichia alba</name>
    <dbReference type="NCBI Taxonomy" id="3239304"/>
    <lineage>
        <taxon>Bacteria</taxon>
        <taxon>Fusobacteriati</taxon>
        <taxon>Fusobacteriota</taxon>
        <taxon>Fusobacteriia</taxon>
        <taxon>Fusobacteriales</taxon>
        <taxon>Leptotrichiaceae</taxon>
        <taxon>Leptotrichia</taxon>
    </lineage>
</organism>
<reference evidence="1" key="1">
    <citation type="submission" date="2024-07" db="EMBL/GenBank/DDBJ databases">
        <authorList>
            <person name="Li X.-J."/>
            <person name="Wang X."/>
        </authorList>
    </citation>
    <scope>NUCLEOTIDE SEQUENCE</scope>
    <source>
        <strain evidence="1">HSP-536</strain>
    </source>
</reference>
<dbReference type="Gene3D" id="1.10.510.10">
    <property type="entry name" value="Transferase(Phosphotransferase) domain 1"/>
    <property type="match status" value="1"/>
</dbReference>
<dbReference type="RefSeq" id="WP_369715931.1">
    <property type="nucleotide sequence ID" value="NZ_CP165647.1"/>
</dbReference>
<accession>A0AB39V4L1</accession>
<dbReference type="SUPFAM" id="SSF56112">
    <property type="entry name" value="Protein kinase-like (PK-like)"/>
    <property type="match status" value="1"/>
</dbReference>